<keyword evidence="1" id="KW-0472">Membrane</keyword>
<reference evidence="2 3" key="1">
    <citation type="submission" date="2018-04" db="EMBL/GenBank/DDBJ databases">
        <title>Genomic Encyclopedia of Type Strains, Phase IV (KMG-IV): sequencing the most valuable type-strain genomes for metagenomic binning, comparative biology and taxonomic classification.</title>
        <authorList>
            <person name="Goeker M."/>
        </authorList>
    </citation>
    <scope>NUCLEOTIDE SEQUENCE [LARGE SCALE GENOMIC DNA]</scope>
    <source>
        <strain evidence="2 3">DSM 100231</strain>
    </source>
</reference>
<evidence type="ECO:0000313" key="2">
    <source>
        <dbReference type="EMBL" id="PVY41946.1"/>
    </source>
</evidence>
<evidence type="ECO:0000313" key="3">
    <source>
        <dbReference type="Proteomes" id="UP000245466"/>
    </source>
</evidence>
<dbReference type="OrthoDB" id="673991at2"/>
<protein>
    <submittedName>
        <fullName evidence="2">Uncharacterized protein</fullName>
    </submittedName>
</protein>
<comment type="caution">
    <text evidence="2">The sequence shown here is derived from an EMBL/GenBank/DDBJ whole genome shotgun (WGS) entry which is preliminary data.</text>
</comment>
<keyword evidence="3" id="KW-1185">Reference proteome</keyword>
<keyword evidence="1" id="KW-0812">Transmembrane</keyword>
<organism evidence="2 3">
    <name type="scientific">Pontibacter virosus</name>
    <dbReference type="NCBI Taxonomy" id="1765052"/>
    <lineage>
        <taxon>Bacteria</taxon>
        <taxon>Pseudomonadati</taxon>
        <taxon>Bacteroidota</taxon>
        <taxon>Cytophagia</taxon>
        <taxon>Cytophagales</taxon>
        <taxon>Hymenobacteraceae</taxon>
        <taxon>Pontibacter</taxon>
    </lineage>
</organism>
<accession>A0A2U1AZT5</accession>
<feature type="transmembrane region" description="Helical" evidence="1">
    <location>
        <begin position="125"/>
        <end position="148"/>
    </location>
</feature>
<feature type="transmembrane region" description="Helical" evidence="1">
    <location>
        <begin position="91"/>
        <end position="113"/>
    </location>
</feature>
<dbReference type="EMBL" id="QEKI01000004">
    <property type="protein sequence ID" value="PVY41946.1"/>
    <property type="molecule type" value="Genomic_DNA"/>
</dbReference>
<keyword evidence="1" id="KW-1133">Transmembrane helix</keyword>
<gene>
    <name evidence="2" type="ORF">C8E01_104318</name>
</gene>
<feature type="transmembrane region" description="Helical" evidence="1">
    <location>
        <begin position="6"/>
        <end position="26"/>
    </location>
</feature>
<dbReference type="Proteomes" id="UP000245466">
    <property type="component" value="Unassembled WGS sequence"/>
</dbReference>
<evidence type="ECO:0000256" key="1">
    <source>
        <dbReference type="SAM" id="Phobius"/>
    </source>
</evidence>
<feature type="transmembrane region" description="Helical" evidence="1">
    <location>
        <begin position="60"/>
        <end position="79"/>
    </location>
</feature>
<sequence length="158" mass="17796">MKLLYAVIGGLAATAAMAFLYLLSYVTHRVMKVTRILGTMLMNRTQPDGSLSEATNTKGYGTVAHYLVGIIFALFYIALWHSDVGLINASWGFLFGLAHGLIAMFIWYLFFMVHPKPPLIALRTYLTTLVFAHIVFGLVLTYTVYLLAKPDYPFWSLY</sequence>
<dbReference type="AlphaFoldDB" id="A0A2U1AZT5"/>
<name>A0A2U1AZT5_9BACT</name>
<proteinExistence type="predicted"/>
<dbReference type="RefSeq" id="WP_116542979.1">
    <property type="nucleotide sequence ID" value="NZ_QEKI01000004.1"/>
</dbReference>